<dbReference type="OrthoDB" id="9784844at2"/>
<dbReference type="EMBL" id="JXKD01000002">
    <property type="protein sequence ID" value="OJG11749.1"/>
    <property type="molecule type" value="Genomic_DNA"/>
</dbReference>
<dbReference type="Pfam" id="PF06161">
    <property type="entry name" value="DUF975"/>
    <property type="match status" value="1"/>
</dbReference>
<dbReference type="Proteomes" id="UP000182149">
    <property type="component" value="Unassembled WGS sequence"/>
</dbReference>
<evidence type="ECO:0000313" key="3">
    <source>
        <dbReference type="Proteomes" id="UP000182149"/>
    </source>
</evidence>
<dbReference type="PANTHER" id="PTHR40076">
    <property type="entry name" value="MEMBRANE PROTEIN-RELATED"/>
    <property type="match status" value="1"/>
</dbReference>
<reference evidence="2 3" key="1">
    <citation type="submission" date="2014-12" db="EMBL/GenBank/DDBJ databases">
        <title>Draft genome sequences of 29 type strains of Enterococci.</title>
        <authorList>
            <person name="Zhong Z."/>
            <person name="Sun Z."/>
            <person name="Liu W."/>
            <person name="Zhang W."/>
            <person name="Zhang H."/>
        </authorList>
    </citation>
    <scope>NUCLEOTIDE SEQUENCE [LARGE SCALE GENOMIC DNA]</scope>
    <source>
        <strain evidence="2 3">DSM 17690</strain>
    </source>
</reference>
<keyword evidence="1" id="KW-1133">Transmembrane helix</keyword>
<dbReference type="PANTHER" id="PTHR40076:SF1">
    <property type="entry name" value="MEMBRANE PROTEIN"/>
    <property type="match status" value="1"/>
</dbReference>
<feature type="transmembrane region" description="Helical" evidence="1">
    <location>
        <begin position="124"/>
        <end position="152"/>
    </location>
</feature>
<accession>A0A1L8QW68</accession>
<evidence type="ECO:0008006" key="4">
    <source>
        <dbReference type="Google" id="ProtNLM"/>
    </source>
</evidence>
<keyword evidence="1" id="KW-0472">Membrane</keyword>
<name>A0A1L8QW68_9ENTE</name>
<dbReference type="RefSeq" id="WP_071873924.1">
    <property type="nucleotide sequence ID" value="NZ_JBHSHF010000012.1"/>
</dbReference>
<keyword evidence="1" id="KW-0812">Transmembrane</keyword>
<gene>
    <name evidence="2" type="ORF">RU93_GL000982</name>
</gene>
<proteinExistence type="predicted"/>
<keyword evidence="3" id="KW-1185">Reference proteome</keyword>
<dbReference type="STRING" id="328396.RU93_GL000982"/>
<evidence type="ECO:0000256" key="1">
    <source>
        <dbReference type="SAM" id="Phobius"/>
    </source>
</evidence>
<feature type="transmembrane region" description="Helical" evidence="1">
    <location>
        <begin position="21"/>
        <end position="52"/>
    </location>
</feature>
<organism evidence="2 3">
    <name type="scientific">Enterococcus aquimarinus</name>
    <dbReference type="NCBI Taxonomy" id="328396"/>
    <lineage>
        <taxon>Bacteria</taxon>
        <taxon>Bacillati</taxon>
        <taxon>Bacillota</taxon>
        <taxon>Bacilli</taxon>
        <taxon>Lactobacillales</taxon>
        <taxon>Enterococcaceae</taxon>
        <taxon>Enterococcus</taxon>
    </lineage>
</organism>
<comment type="caution">
    <text evidence="2">The sequence shown here is derived from an EMBL/GenBank/DDBJ whole genome shotgun (WGS) entry which is preliminary data.</text>
</comment>
<evidence type="ECO:0000313" key="2">
    <source>
        <dbReference type="EMBL" id="OJG11749.1"/>
    </source>
</evidence>
<protein>
    <recommendedName>
        <fullName evidence="4">Integral membrane protein</fullName>
    </recommendedName>
</protein>
<dbReference type="AlphaFoldDB" id="A0A1L8QW68"/>
<feature type="transmembrane region" description="Helical" evidence="1">
    <location>
        <begin position="82"/>
        <end position="103"/>
    </location>
</feature>
<dbReference type="InterPro" id="IPR010380">
    <property type="entry name" value="DUF975"/>
</dbReference>
<feature type="transmembrane region" description="Helical" evidence="1">
    <location>
        <begin position="195"/>
        <end position="220"/>
    </location>
</feature>
<sequence>MKSNAELKQEAKEMLAGRWKEAILLNLVPTIVTVVAVLVVLLIVALPAFLLWNTNIIQNSFNDGTLNSSLDLDFGQSGGSSFFSGIIGTFFYVGISWTFLDLLRHKKTTIVPFKDVFRGFQAPYGIGILVIYLFSSIFIFFWSLLFIIPGIIKGYSYSQAYLIYYDEYSRTGVPPKYLDSITKSRQIMDGYKAQLFILDLSFIGWHILSIFTLGIGYLWLTPYISATKAAFYNNLIQPLQD</sequence>